<dbReference type="AlphaFoldDB" id="A0A8S4QDH9"/>
<name>A0A8S4QDH9_9NEOP</name>
<gene>
    <name evidence="1" type="primary">jg27048</name>
    <name evidence="1" type="ORF">PAEG_LOCUS1211</name>
</gene>
<sequence length="40" mass="4672">MSGKSYTMKEMKAIVEYLTEHRAYGDIKGRKMWMNLASSK</sequence>
<feature type="non-terminal residue" evidence="1">
    <location>
        <position position="1"/>
    </location>
</feature>
<reference evidence="1" key="1">
    <citation type="submission" date="2022-03" db="EMBL/GenBank/DDBJ databases">
        <authorList>
            <person name="Lindestad O."/>
        </authorList>
    </citation>
    <scope>NUCLEOTIDE SEQUENCE</scope>
</reference>
<evidence type="ECO:0000313" key="1">
    <source>
        <dbReference type="EMBL" id="CAH2208650.1"/>
    </source>
</evidence>
<organism evidence="1 2">
    <name type="scientific">Pararge aegeria aegeria</name>
    <dbReference type="NCBI Taxonomy" id="348720"/>
    <lineage>
        <taxon>Eukaryota</taxon>
        <taxon>Metazoa</taxon>
        <taxon>Ecdysozoa</taxon>
        <taxon>Arthropoda</taxon>
        <taxon>Hexapoda</taxon>
        <taxon>Insecta</taxon>
        <taxon>Pterygota</taxon>
        <taxon>Neoptera</taxon>
        <taxon>Endopterygota</taxon>
        <taxon>Lepidoptera</taxon>
        <taxon>Glossata</taxon>
        <taxon>Ditrysia</taxon>
        <taxon>Papilionoidea</taxon>
        <taxon>Nymphalidae</taxon>
        <taxon>Satyrinae</taxon>
        <taxon>Satyrini</taxon>
        <taxon>Parargina</taxon>
        <taxon>Pararge</taxon>
    </lineage>
</organism>
<keyword evidence="2" id="KW-1185">Reference proteome</keyword>
<accession>A0A8S4QDH9</accession>
<protein>
    <submittedName>
        <fullName evidence="1">Jg27048 protein</fullName>
    </submittedName>
</protein>
<proteinExistence type="predicted"/>
<evidence type="ECO:0000313" key="2">
    <source>
        <dbReference type="Proteomes" id="UP000838756"/>
    </source>
</evidence>
<comment type="caution">
    <text evidence="1">The sequence shown here is derived from an EMBL/GenBank/DDBJ whole genome shotgun (WGS) entry which is preliminary data.</text>
</comment>
<dbReference type="Gene3D" id="1.10.10.60">
    <property type="entry name" value="Homeodomain-like"/>
    <property type="match status" value="1"/>
</dbReference>
<dbReference type="EMBL" id="CAKXAJ010004171">
    <property type="protein sequence ID" value="CAH2208650.1"/>
    <property type="molecule type" value="Genomic_DNA"/>
</dbReference>
<dbReference type="OrthoDB" id="10257855at2759"/>
<dbReference type="Proteomes" id="UP000838756">
    <property type="component" value="Unassembled WGS sequence"/>
</dbReference>